<dbReference type="PRINTS" id="PR01549">
    <property type="entry name" value="AUTOINDCRSYN"/>
</dbReference>
<evidence type="ECO:0000256" key="2">
    <source>
        <dbReference type="ARBA" id="ARBA00022679"/>
    </source>
</evidence>
<evidence type="ECO:0000256" key="3">
    <source>
        <dbReference type="ARBA" id="ARBA00022691"/>
    </source>
</evidence>
<evidence type="ECO:0000256" key="5">
    <source>
        <dbReference type="PROSITE-ProRule" id="PRU00533"/>
    </source>
</evidence>
<sequence length="202" mass="22811">MEEIVFTTMEQLTPPEKQQLGRYRHTVFVKEMQWDLPSASSGTIEEWDEFDRNTTTCVIAYKQDRSICGYARLLPTTQPYLLAEIFPDLCSIPLISDSCTWELSRFTTFDSGVACNMQRMRELLRLIFIRSQSQGIRQLVGVAPSSMDRLYRRLGLVLRPIGPAQTGKCGLAAFSLDINTTGLRALSDAHHCPLNAPGTQDF</sequence>
<accession>A0A160FRD3</accession>
<dbReference type="STRING" id="1804984.AYM40_24680"/>
<dbReference type="PANTHER" id="PTHR39322">
    <property type="entry name" value="ACYL-HOMOSERINE-LACTONE SYNTHASE"/>
    <property type="match status" value="1"/>
</dbReference>
<dbReference type="PROSITE" id="PS51187">
    <property type="entry name" value="AUTOINDUCER_SYNTH_2"/>
    <property type="match status" value="1"/>
</dbReference>
<evidence type="ECO:0000256" key="6">
    <source>
        <dbReference type="RuleBase" id="RU361135"/>
    </source>
</evidence>
<evidence type="ECO:0000313" key="8">
    <source>
        <dbReference type="Proteomes" id="UP000076852"/>
    </source>
</evidence>
<keyword evidence="4 5" id="KW-0071">Autoinducer synthesis</keyword>
<dbReference type="Gene3D" id="3.40.630.30">
    <property type="match status" value="1"/>
</dbReference>
<dbReference type="Proteomes" id="UP000076852">
    <property type="component" value="Chromosome 2"/>
</dbReference>
<keyword evidence="2 6" id="KW-0808">Transferase</keyword>
<dbReference type="GO" id="GO:0007165">
    <property type="term" value="P:signal transduction"/>
    <property type="evidence" value="ECO:0007669"/>
    <property type="project" value="TreeGrafter"/>
</dbReference>
<dbReference type="GO" id="GO:0061579">
    <property type="term" value="F:N-acyl homoserine lactone synthase activity"/>
    <property type="evidence" value="ECO:0007669"/>
    <property type="project" value="UniProtKB-UniRule"/>
</dbReference>
<dbReference type="AlphaFoldDB" id="A0A160FRD3"/>
<keyword evidence="1 5" id="KW-0673">Quorum sensing</keyword>
<dbReference type="RefSeq" id="WP_082855275.1">
    <property type="nucleotide sequence ID" value="NZ_CP014579.1"/>
</dbReference>
<protein>
    <recommendedName>
        <fullName evidence="6">Acyl-homoserine-lactone synthase</fullName>
        <ecNumber evidence="6">2.3.1.184</ecNumber>
    </recommendedName>
    <alternativeName>
        <fullName evidence="6">Autoinducer synthesis protein</fullName>
    </alternativeName>
</protein>
<proteinExistence type="inferred from homology"/>
<evidence type="ECO:0000313" key="7">
    <source>
        <dbReference type="EMBL" id="ANB75549.1"/>
    </source>
</evidence>
<name>A0A160FRD3_9BURK</name>
<dbReference type="KEGG" id="buz:AYM40_24680"/>
<dbReference type="SUPFAM" id="SSF55729">
    <property type="entry name" value="Acyl-CoA N-acyltransferases (Nat)"/>
    <property type="match status" value="1"/>
</dbReference>
<comment type="catalytic activity">
    <reaction evidence="6">
        <text>a fatty acyl-[ACP] + S-adenosyl-L-methionine = an N-acyl-L-homoserine lactone + S-methyl-5'-thioadenosine + holo-[ACP] + H(+)</text>
        <dbReference type="Rhea" id="RHEA:10096"/>
        <dbReference type="Rhea" id="RHEA-COMP:9685"/>
        <dbReference type="Rhea" id="RHEA-COMP:14125"/>
        <dbReference type="ChEBI" id="CHEBI:15378"/>
        <dbReference type="ChEBI" id="CHEBI:17509"/>
        <dbReference type="ChEBI" id="CHEBI:55474"/>
        <dbReference type="ChEBI" id="CHEBI:59789"/>
        <dbReference type="ChEBI" id="CHEBI:64479"/>
        <dbReference type="ChEBI" id="CHEBI:138651"/>
        <dbReference type="EC" id="2.3.1.184"/>
    </reaction>
</comment>
<dbReference type="EC" id="2.3.1.184" evidence="6"/>
<comment type="similarity">
    <text evidence="5 6">Belongs to the autoinducer synthase family.</text>
</comment>
<gene>
    <name evidence="7" type="ORF">AYM40_24680</name>
</gene>
<keyword evidence="8" id="KW-1185">Reference proteome</keyword>
<dbReference type="Pfam" id="PF00765">
    <property type="entry name" value="Autoind_synth"/>
    <property type="match status" value="1"/>
</dbReference>
<dbReference type="InterPro" id="IPR001690">
    <property type="entry name" value="Autoind_synthase"/>
</dbReference>
<organism evidence="7 8">
    <name type="scientific">Paraburkholderia phytofirmans OLGA172</name>
    <dbReference type="NCBI Taxonomy" id="1417228"/>
    <lineage>
        <taxon>Bacteria</taxon>
        <taxon>Pseudomonadati</taxon>
        <taxon>Pseudomonadota</taxon>
        <taxon>Betaproteobacteria</taxon>
        <taxon>Burkholderiales</taxon>
        <taxon>Burkholderiaceae</taxon>
        <taxon>Paraburkholderia</taxon>
    </lineage>
</organism>
<dbReference type="OrthoDB" id="6023281at2"/>
<dbReference type="PANTHER" id="PTHR39322:SF1">
    <property type="entry name" value="ISOVALERYL-HOMOSERINE LACTONE SYNTHASE"/>
    <property type="match status" value="1"/>
</dbReference>
<evidence type="ECO:0000256" key="4">
    <source>
        <dbReference type="ARBA" id="ARBA00022929"/>
    </source>
</evidence>
<dbReference type="InterPro" id="IPR016181">
    <property type="entry name" value="Acyl_CoA_acyltransferase"/>
</dbReference>
<keyword evidence="3 6" id="KW-0949">S-adenosyl-L-methionine</keyword>
<evidence type="ECO:0000256" key="1">
    <source>
        <dbReference type="ARBA" id="ARBA00022654"/>
    </source>
</evidence>
<dbReference type="EMBL" id="CP014579">
    <property type="protein sequence ID" value="ANB75549.1"/>
    <property type="molecule type" value="Genomic_DNA"/>
</dbReference>
<dbReference type="GO" id="GO:0009372">
    <property type="term" value="P:quorum sensing"/>
    <property type="evidence" value="ECO:0007669"/>
    <property type="project" value="UniProtKB-UniRule"/>
</dbReference>
<reference evidence="7 8" key="1">
    <citation type="journal article" date="2016" name="Gene">
        <title>PacBio SMRT assembly of a complex multi-replicon genome reveals chlorocatechol degradative operon in a region of genome plasticity.</title>
        <authorList>
            <person name="Ricker N."/>
            <person name="Shen S.Y."/>
            <person name="Goordial J."/>
            <person name="Jin S."/>
            <person name="Fulthorpe R.R."/>
        </authorList>
    </citation>
    <scope>NUCLEOTIDE SEQUENCE [LARGE SCALE GENOMIC DNA]</scope>
    <source>
        <strain evidence="7 8">OLGA172</strain>
    </source>
</reference>